<accession>A0AAW1DG44</accession>
<evidence type="ECO:0000256" key="3">
    <source>
        <dbReference type="SAM" id="SignalP"/>
    </source>
</evidence>
<name>A0AAW1DG44_9HEMI</name>
<comment type="caution">
    <text evidence="5">The sequence shown here is derived from an EMBL/GenBank/DDBJ whole genome shotgun (WGS) entry which is preliminary data.</text>
</comment>
<evidence type="ECO:0000313" key="5">
    <source>
        <dbReference type="EMBL" id="KAK9509696.1"/>
    </source>
</evidence>
<evidence type="ECO:0000259" key="4">
    <source>
        <dbReference type="Pfam" id="PF02225"/>
    </source>
</evidence>
<dbReference type="AlphaFoldDB" id="A0AAW1DG44"/>
<dbReference type="InterPro" id="IPR003137">
    <property type="entry name" value="PA_domain"/>
</dbReference>
<dbReference type="SUPFAM" id="SSF52025">
    <property type="entry name" value="PA domain"/>
    <property type="match status" value="1"/>
</dbReference>
<dbReference type="PANTHER" id="PTHR22702:SF1">
    <property type="entry name" value="PROTEASE-ASSOCIATED DOMAIN-CONTAINING PROTEIN 1"/>
    <property type="match status" value="1"/>
</dbReference>
<dbReference type="Gene3D" id="3.50.30.30">
    <property type="match status" value="1"/>
</dbReference>
<dbReference type="Proteomes" id="UP001461498">
    <property type="component" value="Unassembled WGS sequence"/>
</dbReference>
<dbReference type="Pfam" id="PF02225">
    <property type="entry name" value="PA"/>
    <property type="match status" value="1"/>
</dbReference>
<dbReference type="PANTHER" id="PTHR22702">
    <property type="entry name" value="PROTEASE-ASSOCIATED DOMAIN-CONTAINING PROTEIN"/>
    <property type="match status" value="1"/>
</dbReference>
<keyword evidence="6" id="KW-1185">Reference proteome</keyword>
<feature type="domain" description="PA" evidence="4">
    <location>
        <begin position="79"/>
        <end position="164"/>
    </location>
</feature>
<protein>
    <recommendedName>
        <fullName evidence="4">PA domain-containing protein</fullName>
    </recommendedName>
</protein>
<keyword evidence="2" id="KW-0325">Glycoprotein</keyword>
<keyword evidence="1 3" id="KW-0732">Signal</keyword>
<dbReference type="EMBL" id="JAPXFL010000003">
    <property type="protein sequence ID" value="KAK9509696.1"/>
    <property type="molecule type" value="Genomic_DNA"/>
</dbReference>
<feature type="signal peptide" evidence="3">
    <location>
        <begin position="1"/>
        <end position="25"/>
    </location>
</feature>
<evidence type="ECO:0000256" key="1">
    <source>
        <dbReference type="ARBA" id="ARBA00022729"/>
    </source>
</evidence>
<organism evidence="5 6">
    <name type="scientific">Rhynocoris fuscipes</name>
    <dbReference type="NCBI Taxonomy" id="488301"/>
    <lineage>
        <taxon>Eukaryota</taxon>
        <taxon>Metazoa</taxon>
        <taxon>Ecdysozoa</taxon>
        <taxon>Arthropoda</taxon>
        <taxon>Hexapoda</taxon>
        <taxon>Insecta</taxon>
        <taxon>Pterygota</taxon>
        <taxon>Neoptera</taxon>
        <taxon>Paraneoptera</taxon>
        <taxon>Hemiptera</taxon>
        <taxon>Heteroptera</taxon>
        <taxon>Panheteroptera</taxon>
        <taxon>Cimicomorpha</taxon>
        <taxon>Reduviidae</taxon>
        <taxon>Harpactorinae</taxon>
        <taxon>Harpactorini</taxon>
        <taxon>Rhynocoris</taxon>
    </lineage>
</organism>
<reference evidence="5 6" key="1">
    <citation type="submission" date="2022-12" db="EMBL/GenBank/DDBJ databases">
        <title>Chromosome-level genome assembly of true bugs.</title>
        <authorList>
            <person name="Ma L."/>
            <person name="Li H."/>
        </authorList>
    </citation>
    <scope>NUCLEOTIDE SEQUENCE [LARGE SCALE GENOMIC DNA]</scope>
    <source>
        <strain evidence="5">Lab_2022b</strain>
    </source>
</reference>
<evidence type="ECO:0000313" key="6">
    <source>
        <dbReference type="Proteomes" id="UP001461498"/>
    </source>
</evidence>
<dbReference type="EMBL" id="JAPXFL010000003">
    <property type="protein sequence ID" value="KAK9509697.1"/>
    <property type="molecule type" value="Genomic_DNA"/>
</dbReference>
<dbReference type="InterPro" id="IPR046450">
    <property type="entry name" value="PA_dom_sf"/>
</dbReference>
<gene>
    <name evidence="5" type="ORF">O3M35_006953</name>
</gene>
<evidence type="ECO:0000256" key="2">
    <source>
        <dbReference type="ARBA" id="ARBA00023180"/>
    </source>
</evidence>
<feature type="chain" id="PRO_5044717672" description="PA domain-containing protein" evidence="3">
    <location>
        <begin position="26"/>
        <end position="202"/>
    </location>
</feature>
<proteinExistence type="predicted"/>
<sequence>MEFLFINIKCTLLLFASLIFETAFGFGYKNDAANSFEIAGQDIFFEIVEPENLRYTYRTRPAKNFGSQFIGDFNAKNIKLVPVEPANGCSWPDNADDIYGNIAFMERGECTFLSKTLRAEEVGAKGVIIFDNIPSDEFFTEMIDDQSGKTVHIPATFLLGKNGLIIWNTLKKLNMDYAVINIPVNVSYVPINKWKQPPWLTW</sequence>